<dbReference type="Pfam" id="PF01243">
    <property type="entry name" value="PNPOx_N"/>
    <property type="match status" value="1"/>
</dbReference>
<dbReference type="GO" id="GO:0016627">
    <property type="term" value="F:oxidoreductase activity, acting on the CH-CH group of donors"/>
    <property type="evidence" value="ECO:0007669"/>
    <property type="project" value="TreeGrafter"/>
</dbReference>
<keyword evidence="1" id="KW-0560">Oxidoreductase</keyword>
<dbReference type="Proteomes" id="UP000509303">
    <property type="component" value="Chromosome"/>
</dbReference>
<evidence type="ECO:0000256" key="1">
    <source>
        <dbReference type="ARBA" id="ARBA00023002"/>
    </source>
</evidence>
<organism evidence="3 4">
    <name type="scientific">Streptomyces buecherae</name>
    <dbReference type="NCBI Taxonomy" id="2763006"/>
    <lineage>
        <taxon>Bacteria</taxon>
        <taxon>Bacillati</taxon>
        <taxon>Actinomycetota</taxon>
        <taxon>Actinomycetes</taxon>
        <taxon>Kitasatosporales</taxon>
        <taxon>Streptomycetaceae</taxon>
        <taxon>Streptomyces</taxon>
    </lineage>
</organism>
<evidence type="ECO:0000313" key="3">
    <source>
        <dbReference type="EMBL" id="QKW49273.1"/>
    </source>
</evidence>
<dbReference type="EMBL" id="CP054929">
    <property type="protein sequence ID" value="QKW49273.1"/>
    <property type="molecule type" value="Genomic_DNA"/>
</dbReference>
<dbReference type="InterPro" id="IPR012349">
    <property type="entry name" value="Split_barrel_FMN-bd"/>
</dbReference>
<gene>
    <name evidence="3" type="ORF">HUT08_06635</name>
</gene>
<evidence type="ECO:0000259" key="2">
    <source>
        <dbReference type="Pfam" id="PF01243"/>
    </source>
</evidence>
<sequence>MPLSLSERQDFLAEPHVAALAVAEAGRAPLTVPVWYAYEPGGDVLVMTERGSRKARLIAAAGRFSLLAQRTEPTYRYVAVEGPVVAVESATEAELRALSARYLPAERVDDYVAGMVAGTTDLVNFRLRVERWLSADPGT</sequence>
<dbReference type="PANTHER" id="PTHR35176">
    <property type="entry name" value="HEME OXYGENASE HI_0854-RELATED"/>
    <property type="match status" value="1"/>
</dbReference>
<accession>A0A7H8N4M5</accession>
<dbReference type="GO" id="GO:0005829">
    <property type="term" value="C:cytosol"/>
    <property type="evidence" value="ECO:0007669"/>
    <property type="project" value="TreeGrafter"/>
</dbReference>
<dbReference type="Gene3D" id="2.30.110.10">
    <property type="entry name" value="Electron Transport, Fmn-binding Protein, Chain A"/>
    <property type="match status" value="1"/>
</dbReference>
<dbReference type="InterPro" id="IPR011576">
    <property type="entry name" value="Pyridox_Oxase_N"/>
</dbReference>
<feature type="domain" description="Pyridoxamine 5'-phosphate oxidase N-terminal" evidence="2">
    <location>
        <begin position="7"/>
        <end position="104"/>
    </location>
</feature>
<keyword evidence="4" id="KW-1185">Reference proteome</keyword>
<reference evidence="3 4" key="1">
    <citation type="submission" date="2020-06" db="EMBL/GenBank/DDBJ databases">
        <title>Genome mining for natural products.</title>
        <authorList>
            <person name="Zhang B."/>
            <person name="Shi J."/>
            <person name="Ge H."/>
        </authorList>
    </citation>
    <scope>NUCLEOTIDE SEQUENCE [LARGE SCALE GENOMIC DNA]</scope>
    <source>
        <strain evidence="3 4">NA00687</strain>
    </source>
</reference>
<dbReference type="RefSeq" id="WP_176161007.1">
    <property type="nucleotide sequence ID" value="NZ_CP054929.1"/>
</dbReference>
<name>A0A7H8N4M5_9ACTN</name>
<dbReference type="GO" id="GO:0070967">
    <property type="term" value="F:coenzyme F420 binding"/>
    <property type="evidence" value="ECO:0007669"/>
    <property type="project" value="TreeGrafter"/>
</dbReference>
<dbReference type="InterPro" id="IPR052019">
    <property type="entry name" value="F420H2_bilvrd_red/Heme_oxyg"/>
</dbReference>
<dbReference type="SUPFAM" id="SSF50475">
    <property type="entry name" value="FMN-binding split barrel"/>
    <property type="match status" value="1"/>
</dbReference>
<dbReference type="AlphaFoldDB" id="A0A7H8N4M5"/>
<evidence type="ECO:0000313" key="4">
    <source>
        <dbReference type="Proteomes" id="UP000509303"/>
    </source>
</evidence>
<dbReference type="PANTHER" id="PTHR35176:SF6">
    <property type="entry name" value="HEME OXYGENASE HI_0854-RELATED"/>
    <property type="match status" value="1"/>
</dbReference>
<proteinExistence type="predicted"/>
<protein>
    <submittedName>
        <fullName evidence="3">Pyridoxamine 5'-phosphate oxidase family protein</fullName>
    </submittedName>
</protein>